<dbReference type="AlphaFoldDB" id="A0A8A1MHC1"/>
<accession>A0A8A1MHC1</accession>
<evidence type="ECO:0000313" key="2">
    <source>
        <dbReference type="Proteomes" id="UP000663671"/>
    </source>
</evidence>
<evidence type="ECO:0000313" key="1">
    <source>
        <dbReference type="EMBL" id="QSS65401.1"/>
    </source>
</evidence>
<sequence>MRGRGPEHKAYLRQLDGKRSLDFEPVRYRQAELLPPSDQGNRFRTMCLEMRERDCVRHSAPAVLTLKLISAVEHQSISEVMAVFTHMGTTMNLCKATMLRHFAQKLVMLK</sequence>
<proteinExistence type="predicted"/>
<gene>
    <name evidence="1" type="ORF">I7I51_06244</name>
</gene>
<protein>
    <submittedName>
        <fullName evidence="1">Uncharacterized protein</fullName>
    </submittedName>
</protein>
<reference evidence="1" key="1">
    <citation type="submission" date="2021-01" db="EMBL/GenBank/DDBJ databases">
        <title>Chromosome-level genome assembly of a human fungal pathogen reveals clustering of transcriptionally co-regulated genes.</title>
        <authorList>
            <person name="Voorhies M."/>
            <person name="Cohen S."/>
            <person name="Shea T.P."/>
            <person name="Petrus S."/>
            <person name="Munoz J.F."/>
            <person name="Poplawski S."/>
            <person name="Goldman W.E."/>
            <person name="Michael T."/>
            <person name="Cuomo C.A."/>
            <person name="Sil A."/>
            <person name="Beyhan S."/>
        </authorList>
    </citation>
    <scope>NUCLEOTIDE SEQUENCE</scope>
    <source>
        <strain evidence="1">WU24</strain>
    </source>
</reference>
<name>A0A8A1MHC1_AJECA</name>
<organism evidence="1 2">
    <name type="scientific">Ajellomyces capsulatus</name>
    <name type="common">Darling's disease fungus</name>
    <name type="synonym">Histoplasma capsulatum</name>
    <dbReference type="NCBI Taxonomy" id="5037"/>
    <lineage>
        <taxon>Eukaryota</taxon>
        <taxon>Fungi</taxon>
        <taxon>Dikarya</taxon>
        <taxon>Ascomycota</taxon>
        <taxon>Pezizomycotina</taxon>
        <taxon>Eurotiomycetes</taxon>
        <taxon>Eurotiomycetidae</taxon>
        <taxon>Onygenales</taxon>
        <taxon>Ajellomycetaceae</taxon>
        <taxon>Histoplasma</taxon>
    </lineage>
</organism>
<dbReference type="EMBL" id="CP069115">
    <property type="protein sequence ID" value="QSS65401.1"/>
    <property type="molecule type" value="Genomic_DNA"/>
</dbReference>
<dbReference type="Proteomes" id="UP000663671">
    <property type="component" value="Chromosome 3"/>
</dbReference>
<dbReference type="VEuPathDB" id="FungiDB:I7I51_06244"/>